<evidence type="ECO:0000256" key="3">
    <source>
        <dbReference type="ARBA" id="ARBA00022630"/>
    </source>
</evidence>
<organism evidence="7 8">
    <name type="scientific">Nicoletella semolina</name>
    <dbReference type="NCBI Taxonomy" id="271160"/>
    <lineage>
        <taxon>Bacteria</taxon>
        <taxon>Pseudomonadati</taxon>
        <taxon>Pseudomonadota</taxon>
        <taxon>Gammaproteobacteria</taxon>
        <taxon>Pasteurellales</taxon>
        <taxon>Pasteurellaceae</taxon>
        <taxon>Nicoletella</taxon>
    </lineage>
</organism>
<keyword evidence="4" id="KW-0274">FAD</keyword>
<dbReference type="InterPro" id="IPR036188">
    <property type="entry name" value="FAD/NAD-bd_sf"/>
</dbReference>
<reference evidence="7 8" key="1">
    <citation type="submission" date="2019-03" db="EMBL/GenBank/DDBJ databases">
        <title>Genomic Encyclopedia of Type Strains, Phase IV (KMG-IV): sequencing the most valuable type-strain genomes for metagenomic binning, comparative biology and taxonomic classification.</title>
        <authorList>
            <person name="Goeker M."/>
        </authorList>
    </citation>
    <scope>NUCLEOTIDE SEQUENCE [LARGE SCALE GENOMIC DNA]</scope>
    <source>
        <strain evidence="7 8">DSM 16380</strain>
    </source>
</reference>
<sequence>METIVIVGGGAGGLELATFLGNKLGKKKRANVVLVDKNSTHLWKPLLHEVATGALDDGIDALSYRAHAKNHHFAFQQGTLTNVNAQEKTITLDPIYNHKDQLLVPERKINYDKLVLAIGSRSNDFGTQGVAQHCIFLDSSEQAKLFHQQMMELMMKFANNSEKELHIAVVGGGATGIELSAELYNAVKHLNAYGFGKLNNTSLKVTLLEAGDRLLPALSERVSAAAQKELKALGVNVLTNTAVIEAKPEGLVTRDGELFRADLMVWAAGVKAPEITARFGFETNRLNQIAVKDTLQTTTDDNVYVIGDCAFLLQENGKPVPPRAQAAHQMATVCGKNILAQLDGKALNPFVFNDKGSLVSFSRFGTIGSLMGNLARGTMFIEGKIARVAYLSLYRMHQVALHGYIKTGLMMLVGRINRFLRPTMKLH</sequence>
<dbReference type="EMBL" id="SLXJ01000001">
    <property type="protein sequence ID" value="TCP18883.1"/>
    <property type="molecule type" value="Genomic_DNA"/>
</dbReference>
<evidence type="ECO:0000313" key="8">
    <source>
        <dbReference type="Proteomes" id="UP000295537"/>
    </source>
</evidence>
<dbReference type="InterPro" id="IPR051169">
    <property type="entry name" value="NADH-Q_oxidoreductase"/>
</dbReference>
<dbReference type="Gene3D" id="3.50.50.100">
    <property type="match status" value="1"/>
</dbReference>
<dbReference type="SUPFAM" id="SSF51905">
    <property type="entry name" value="FAD/NAD(P)-binding domain"/>
    <property type="match status" value="1"/>
</dbReference>
<keyword evidence="3" id="KW-0285">Flavoprotein</keyword>
<gene>
    <name evidence="7" type="ORF">EV693_101149</name>
</gene>
<dbReference type="RefSeq" id="WP_132500486.1">
    <property type="nucleotide sequence ID" value="NZ_LVXA01000001.1"/>
</dbReference>
<evidence type="ECO:0000256" key="2">
    <source>
        <dbReference type="ARBA" id="ARBA00005272"/>
    </source>
</evidence>
<evidence type="ECO:0000313" key="7">
    <source>
        <dbReference type="EMBL" id="TCP18883.1"/>
    </source>
</evidence>
<dbReference type="PANTHER" id="PTHR42913:SF3">
    <property type="entry name" value="64 KDA MITOCHONDRIAL NADH DEHYDROGENASE (EUROFUNG)"/>
    <property type="match status" value="1"/>
</dbReference>
<dbReference type="PRINTS" id="PR00411">
    <property type="entry name" value="PNDRDTASEI"/>
</dbReference>
<dbReference type="GO" id="GO:0003955">
    <property type="term" value="F:NAD(P)H dehydrogenase (quinone) activity"/>
    <property type="evidence" value="ECO:0007669"/>
    <property type="project" value="TreeGrafter"/>
</dbReference>
<feature type="domain" description="FAD/NAD(P)-binding" evidence="6">
    <location>
        <begin position="3"/>
        <end position="331"/>
    </location>
</feature>
<proteinExistence type="inferred from homology"/>
<evidence type="ECO:0000256" key="1">
    <source>
        <dbReference type="ARBA" id="ARBA00001974"/>
    </source>
</evidence>
<dbReference type="OrthoDB" id="9781621at2"/>
<dbReference type="AlphaFoldDB" id="A0A4R2NCK6"/>
<name>A0A4R2NCK6_9PAST</name>
<dbReference type="Proteomes" id="UP000295537">
    <property type="component" value="Unassembled WGS sequence"/>
</dbReference>
<comment type="caution">
    <text evidence="7">The sequence shown here is derived from an EMBL/GenBank/DDBJ whole genome shotgun (WGS) entry which is preliminary data.</text>
</comment>
<dbReference type="FunFam" id="3.50.50.100:FF:000001">
    <property type="entry name" value="NADH dehydrogenase"/>
    <property type="match status" value="1"/>
</dbReference>
<protein>
    <submittedName>
        <fullName evidence="7">NADH dehydrogenase</fullName>
    </submittedName>
</protein>
<evidence type="ECO:0000256" key="5">
    <source>
        <dbReference type="ARBA" id="ARBA00023002"/>
    </source>
</evidence>
<comment type="cofactor">
    <cofactor evidence="1">
        <name>FAD</name>
        <dbReference type="ChEBI" id="CHEBI:57692"/>
    </cofactor>
</comment>
<keyword evidence="8" id="KW-1185">Reference proteome</keyword>
<dbReference type="Pfam" id="PF07992">
    <property type="entry name" value="Pyr_redox_2"/>
    <property type="match status" value="1"/>
</dbReference>
<dbReference type="PRINTS" id="PR00368">
    <property type="entry name" value="FADPNR"/>
</dbReference>
<evidence type="ECO:0000256" key="4">
    <source>
        <dbReference type="ARBA" id="ARBA00022827"/>
    </source>
</evidence>
<dbReference type="GO" id="GO:0019646">
    <property type="term" value="P:aerobic electron transport chain"/>
    <property type="evidence" value="ECO:0007669"/>
    <property type="project" value="TreeGrafter"/>
</dbReference>
<keyword evidence="5" id="KW-0560">Oxidoreductase</keyword>
<accession>A0A4R2NCK6</accession>
<dbReference type="PANTHER" id="PTHR42913">
    <property type="entry name" value="APOPTOSIS-INDUCING FACTOR 1"/>
    <property type="match status" value="1"/>
</dbReference>
<dbReference type="InterPro" id="IPR023753">
    <property type="entry name" value="FAD/NAD-binding_dom"/>
</dbReference>
<comment type="similarity">
    <text evidence="2">Belongs to the NADH dehydrogenase family.</text>
</comment>
<evidence type="ECO:0000259" key="6">
    <source>
        <dbReference type="Pfam" id="PF07992"/>
    </source>
</evidence>